<dbReference type="SUPFAM" id="SSF51905">
    <property type="entry name" value="FAD/NAD(P)-binding domain"/>
    <property type="match status" value="1"/>
</dbReference>
<sequence length="215" mass="23650">MILLPCGARRSIAFTRVVLACGAWSGEVAALAGIGAGEGVLAMPLHIYPRKRYVYIVHVPGLPGANTPIFIDTSGTYFKREGLNTHLYTVGKSPTEEQEPSIDDLEIDYDFFENEVWPVLANRVPVFENLKLQGAWAGYYDYHTLDQNPIIGPHPVYANMFIVTGFSGHGAQHAAGAGLATSEYILEGKFSTIDLNRFCFERVLTGEAVREKNVI</sequence>
<evidence type="ECO:0000259" key="4">
    <source>
        <dbReference type="Pfam" id="PF01266"/>
    </source>
</evidence>
<proteinExistence type="predicted"/>
<organism evidence="5 6">
    <name type="scientific">Penaeus vannamei</name>
    <name type="common">Whiteleg shrimp</name>
    <name type="synonym">Litopenaeus vannamei</name>
    <dbReference type="NCBI Taxonomy" id="6689"/>
    <lineage>
        <taxon>Eukaryota</taxon>
        <taxon>Metazoa</taxon>
        <taxon>Ecdysozoa</taxon>
        <taxon>Arthropoda</taxon>
        <taxon>Crustacea</taxon>
        <taxon>Multicrustacea</taxon>
        <taxon>Malacostraca</taxon>
        <taxon>Eumalacostraca</taxon>
        <taxon>Eucarida</taxon>
        <taxon>Decapoda</taxon>
        <taxon>Dendrobranchiata</taxon>
        <taxon>Penaeoidea</taxon>
        <taxon>Penaeidae</taxon>
        <taxon>Penaeus</taxon>
    </lineage>
</organism>
<protein>
    <recommendedName>
        <fullName evidence="2">FAD-dependent oxidoreductase domain-containing protein 1</fullName>
    </recommendedName>
</protein>
<comment type="caution">
    <text evidence="5">The sequence shown here is derived from an EMBL/GenBank/DDBJ whole genome shotgun (WGS) entry which is preliminary data.</text>
</comment>
<reference evidence="5 6" key="2">
    <citation type="submission" date="2019-01" db="EMBL/GenBank/DDBJ databases">
        <title>The decoding of complex shrimp genome reveals the adaptation for benthos swimmer, frequently molting mechanism and breeding impact on genome.</title>
        <authorList>
            <person name="Sun Y."/>
            <person name="Gao Y."/>
            <person name="Yu Y."/>
        </authorList>
    </citation>
    <scope>NUCLEOTIDE SEQUENCE [LARGE SCALE GENOMIC DNA]</scope>
    <source>
        <tissue evidence="5">Muscle</tissue>
    </source>
</reference>
<feature type="domain" description="FAD dependent oxidoreductase" evidence="4">
    <location>
        <begin position="13"/>
        <end position="183"/>
    </location>
</feature>
<dbReference type="Pfam" id="PF01266">
    <property type="entry name" value="DAO"/>
    <property type="match status" value="1"/>
</dbReference>
<dbReference type="EMBL" id="QCYY01000827">
    <property type="protein sequence ID" value="ROT82408.1"/>
    <property type="molecule type" value="Genomic_DNA"/>
</dbReference>
<keyword evidence="6" id="KW-1185">Reference proteome</keyword>
<evidence type="ECO:0000256" key="3">
    <source>
        <dbReference type="ARBA" id="ARBA00046185"/>
    </source>
</evidence>
<evidence type="ECO:0000313" key="5">
    <source>
        <dbReference type="EMBL" id="ROT82408.1"/>
    </source>
</evidence>
<comment type="function">
    <text evidence="3">Required for the assembly of the mitochondrial membrane respiratory chain NADH dehydrogenase (Complex I). Involved in mid-late stages of complex I assembly.</text>
</comment>
<dbReference type="GO" id="GO:0032981">
    <property type="term" value="P:mitochondrial respiratory chain complex I assembly"/>
    <property type="evidence" value="ECO:0007669"/>
    <property type="project" value="TreeGrafter"/>
</dbReference>
<evidence type="ECO:0000256" key="1">
    <source>
        <dbReference type="ARBA" id="ARBA00023002"/>
    </source>
</evidence>
<keyword evidence="1" id="KW-0560">Oxidoreductase</keyword>
<gene>
    <name evidence="5" type="ORF">C7M84_024421</name>
</gene>
<dbReference type="PANTHER" id="PTHR13847">
    <property type="entry name" value="SARCOSINE DEHYDROGENASE-RELATED"/>
    <property type="match status" value="1"/>
</dbReference>
<dbReference type="Gene3D" id="3.30.9.10">
    <property type="entry name" value="D-Amino Acid Oxidase, subunit A, domain 2"/>
    <property type="match status" value="1"/>
</dbReference>
<dbReference type="InterPro" id="IPR036188">
    <property type="entry name" value="FAD/NAD-bd_sf"/>
</dbReference>
<dbReference type="GO" id="GO:0005739">
    <property type="term" value="C:mitochondrion"/>
    <property type="evidence" value="ECO:0007669"/>
    <property type="project" value="GOC"/>
</dbReference>
<evidence type="ECO:0000256" key="2">
    <source>
        <dbReference type="ARBA" id="ARBA00039785"/>
    </source>
</evidence>
<dbReference type="AlphaFoldDB" id="A0A3R7QXU5"/>
<dbReference type="PANTHER" id="PTHR13847:SF287">
    <property type="entry name" value="FAD-DEPENDENT OXIDOREDUCTASE DOMAIN-CONTAINING PROTEIN 1"/>
    <property type="match status" value="1"/>
</dbReference>
<dbReference type="OrthoDB" id="424974at2759"/>
<dbReference type="STRING" id="6689.A0A3R7QXU5"/>
<name>A0A3R7QXU5_PENVA</name>
<dbReference type="GO" id="GO:0016491">
    <property type="term" value="F:oxidoreductase activity"/>
    <property type="evidence" value="ECO:0007669"/>
    <property type="project" value="UniProtKB-KW"/>
</dbReference>
<evidence type="ECO:0000313" key="6">
    <source>
        <dbReference type="Proteomes" id="UP000283509"/>
    </source>
</evidence>
<dbReference type="Proteomes" id="UP000283509">
    <property type="component" value="Unassembled WGS sequence"/>
</dbReference>
<dbReference type="InterPro" id="IPR006076">
    <property type="entry name" value="FAD-dep_OxRdtase"/>
</dbReference>
<dbReference type="Gene3D" id="3.50.50.60">
    <property type="entry name" value="FAD/NAD(P)-binding domain"/>
    <property type="match status" value="1"/>
</dbReference>
<accession>A0A3R7QXU5</accession>
<reference evidence="5 6" key="1">
    <citation type="submission" date="2018-04" db="EMBL/GenBank/DDBJ databases">
        <authorList>
            <person name="Zhang X."/>
            <person name="Yuan J."/>
            <person name="Li F."/>
            <person name="Xiang J."/>
        </authorList>
    </citation>
    <scope>NUCLEOTIDE SEQUENCE [LARGE SCALE GENOMIC DNA]</scope>
    <source>
        <tissue evidence="5">Muscle</tissue>
    </source>
</reference>